<keyword evidence="1" id="KW-0732">Signal</keyword>
<sequence>MNSIVLFAVCLVIVTNYTANGVTAPEIKNLWDDSLQKCNIASGAIDKSFDSGSMDPSLVKGITCLYKNLGVLTSGNEFNKELFKTHLSFFVDDADQIEEIADACLVKKSTPEESCLELFKCTTKKIKH</sequence>
<accession>A0A9N9SS91</accession>
<dbReference type="Pfam" id="PF01395">
    <property type="entry name" value="PBP_GOBP"/>
    <property type="match status" value="1"/>
</dbReference>
<dbReference type="Gene3D" id="1.10.238.20">
    <property type="entry name" value="Pheromone/general odorant binding protein domain"/>
    <property type="match status" value="1"/>
</dbReference>
<feature type="signal peptide" evidence="1">
    <location>
        <begin position="1"/>
        <end position="19"/>
    </location>
</feature>
<dbReference type="Proteomes" id="UP001153709">
    <property type="component" value="Chromosome 2"/>
</dbReference>
<name>A0A9N9SS91_DIABA</name>
<dbReference type="OrthoDB" id="6783999at2759"/>
<gene>
    <name evidence="2" type="ORF">DIABBA_LOCUS3222</name>
</gene>
<dbReference type="EMBL" id="OU898277">
    <property type="protein sequence ID" value="CAG9829409.1"/>
    <property type="molecule type" value="Genomic_DNA"/>
</dbReference>
<dbReference type="CDD" id="cd23992">
    <property type="entry name" value="PBP_GOBP"/>
    <property type="match status" value="1"/>
</dbReference>
<dbReference type="InterPro" id="IPR036728">
    <property type="entry name" value="PBP_GOBP_sf"/>
</dbReference>
<protein>
    <submittedName>
        <fullName evidence="2">Uncharacterized protein</fullName>
    </submittedName>
</protein>
<keyword evidence="3" id="KW-1185">Reference proteome</keyword>
<reference evidence="2" key="1">
    <citation type="submission" date="2022-01" db="EMBL/GenBank/DDBJ databases">
        <authorList>
            <person name="King R."/>
        </authorList>
    </citation>
    <scope>NUCLEOTIDE SEQUENCE</scope>
</reference>
<evidence type="ECO:0000313" key="2">
    <source>
        <dbReference type="EMBL" id="CAG9829409.1"/>
    </source>
</evidence>
<feature type="chain" id="PRO_5040275053" evidence="1">
    <location>
        <begin position="20"/>
        <end position="128"/>
    </location>
</feature>
<dbReference type="GO" id="GO:0005549">
    <property type="term" value="F:odorant binding"/>
    <property type="evidence" value="ECO:0007669"/>
    <property type="project" value="InterPro"/>
</dbReference>
<evidence type="ECO:0000313" key="3">
    <source>
        <dbReference type="Proteomes" id="UP001153709"/>
    </source>
</evidence>
<dbReference type="InterPro" id="IPR006170">
    <property type="entry name" value="PBP/GOBP"/>
</dbReference>
<organism evidence="2 3">
    <name type="scientific">Diabrotica balteata</name>
    <name type="common">Banded cucumber beetle</name>
    <dbReference type="NCBI Taxonomy" id="107213"/>
    <lineage>
        <taxon>Eukaryota</taxon>
        <taxon>Metazoa</taxon>
        <taxon>Ecdysozoa</taxon>
        <taxon>Arthropoda</taxon>
        <taxon>Hexapoda</taxon>
        <taxon>Insecta</taxon>
        <taxon>Pterygota</taxon>
        <taxon>Neoptera</taxon>
        <taxon>Endopterygota</taxon>
        <taxon>Coleoptera</taxon>
        <taxon>Polyphaga</taxon>
        <taxon>Cucujiformia</taxon>
        <taxon>Chrysomeloidea</taxon>
        <taxon>Chrysomelidae</taxon>
        <taxon>Galerucinae</taxon>
        <taxon>Diabroticina</taxon>
        <taxon>Diabroticites</taxon>
        <taxon>Diabrotica</taxon>
    </lineage>
</organism>
<dbReference type="AlphaFoldDB" id="A0A9N9SS91"/>
<evidence type="ECO:0000256" key="1">
    <source>
        <dbReference type="SAM" id="SignalP"/>
    </source>
</evidence>
<proteinExistence type="predicted"/>
<dbReference type="SUPFAM" id="SSF47565">
    <property type="entry name" value="Insect pheromone/odorant-binding proteins"/>
    <property type="match status" value="1"/>
</dbReference>